<organism evidence="2 3">
    <name type="scientific">Paenibacillus phytohabitans</name>
    <dbReference type="NCBI Taxonomy" id="2654978"/>
    <lineage>
        <taxon>Bacteria</taxon>
        <taxon>Bacillati</taxon>
        <taxon>Bacillota</taxon>
        <taxon>Bacilli</taxon>
        <taxon>Bacillales</taxon>
        <taxon>Paenibacillaceae</taxon>
        <taxon>Paenibacillus</taxon>
    </lineage>
</organism>
<reference evidence="2 3" key="1">
    <citation type="submission" date="2019-10" db="EMBL/GenBank/DDBJ databases">
        <title>Description of Paenibacillus terricola sp. nov.</title>
        <authorList>
            <person name="Carlier A."/>
            <person name="Qi S."/>
        </authorList>
    </citation>
    <scope>NUCLEOTIDE SEQUENCE [LARGE SCALE GENOMIC DNA]</scope>
    <source>
        <strain evidence="2 3">LMG 31459</strain>
    </source>
</reference>
<proteinExistence type="predicted"/>
<protein>
    <recommendedName>
        <fullName evidence="1">Fibronectin type-III domain-containing protein</fullName>
    </recommendedName>
</protein>
<sequence>MIGYRGLDRQSSINIKIDDVQYSYSANGSAQAVTLLFEKMGLENKLHSVEVSVVNSGTYSIFDFDAVDIDKDGYVIVSTIVAPKDLKAVGSESNVNLSWMASSNATSYNVKRSITAGGPYETIATNVTGTVYTDTSVISNTTYYYVVTALNANGQSTYSN</sequence>
<name>A0ABX1YEG8_9BACL</name>
<dbReference type="Gene3D" id="2.60.40.10">
    <property type="entry name" value="Immunoglobulins"/>
    <property type="match status" value="1"/>
</dbReference>
<dbReference type="PROSITE" id="PS50853">
    <property type="entry name" value="FN3"/>
    <property type="match status" value="1"/>
</dbReference>
<evidence type="ECO:0000313" key="2">
    <source>
        <dbReference type="EMBL" id="NOU79380.1"/>
    </source>
</evidence>
<comment type="caution">
    <text evidence="2">The sequence shown here is derived from an EMBL/GenBank/DDBJ whole genome shotgun (WGS) entry which is preliminary data.</text>
</comment>
<dbReference type="SUPFAM" id="SSF49265">
    <property type="entry name" value="Fibronectin type III"/>
    <property type="match status" value="1"/>
</dbReference>
<evidence type="ECO:0000313" key="3">
    <source>
        <dbReference type="Proteomes" id="UP000596857"/>
    </source>
</evidence>
<gene>
    <name evidence="2" type="ORF">GC101_10870</name>
</gene>
<dbReference type="SMART" id="SM00060">
    <property type="entry name" value="FN3"/>
    <property type="match status" value="1"/>
</dbReference>
<dbReference type="EMBL" id="WHOB01000027">
    <property type="protein sequence ID" value="NOU79380.1"/>
    <property type="molecule type" value="Genomic_DNA"/>
</dbReference>
<dbReference type="InterPro" id="IPR013783">
    <property type="entry name" value="Ig-like_fold"/>
</dbReference>
<dbReference type="CDD" id="cd00063">
    <property type="entry name" value="FN3"/>
    <property type="match status" value="1"/>
</dbReference>
<dbReference type="RefSeq" id="WP_171717257.1">
    <property type="nucleotide sequence ID" value="NZ_WHOB01000027.1"/>
</dbReference>
<feature type="domain" description="Fibronectin type-III" evidence="1">
    <location>
        <begin position="82"/>
        <end position="160"/>
    </location>
</feature>
<dbReference type="Proteomes" id="UP000596857">
    <property type="component" value="Unassembled WGS sequence"/>
</dbReference>
<keyword evidence="3" id="KW-1185">Reference proteome</keyword>
<dbReference type="InterPro" id="IPR003961">
    <property type="entry name" value="FN3_dom"/>
</dbReference>
<dbReference type="InterPro" id="IPR036116">
    <property type="entry name" value="FN3_sf"/>
</dbReference>
<evidence type="ECO:0000259" key="1">
    <source>
        <dbReference type="PROSITE" id="PS50853"/>
    </source>
</evidence>
<accession>A0ABX1YEG8</accession>